<dbReference type="SUPFAM" id="SSF53335">
    <property type="entry name" value="S-adenosyl-L-methionine-dependent methyltransferases"/>
    <property type="match status" value="1"/>
</dbReference>
<gene>
    <name evidence="2" type="ORF">Bequi_07945</name>
</gene>
<dbReference type="PANTHER" id="PTHR14911:SF13">
    <property type="entry name" value="TRNA (GUANINE(6)-N2)-METHYLTRANSFERASE THUMP3"/>
    <property type="match status" value="1"/>
</dbReference>
<dbReference type="EMBL" id="JAKNCJ010000003">
    <property type="protein sequence ID" value="MCL6423316.1"/>
    <property type="molecule type" value="Genomic_DNA"/>
</dbReference>
<comment type="caution">
    <text evidence="2">The sequence shown here is derived from an EMBL/GenBank/DDBJ whole genome shotgun (WGS) entry which is preliminary data.</text>
</comment>
<dbReference type="InterPro" id="IPR029063">
    <property type="entry name" value="SAM-dependent_MTases_sf"/>
</dbReference>
<keyword evidence="2" id="KW-0489">Methyltransferase</keyword>
<dbReference type="Pfam" id="PF01170">
    <property type="entry name" value="UPF0020"/>
    <property type="match status" value="1"/>
</dbReference>
<accession>A0ABT0R077</accession>
<sequence length="359" mass="38734">MTAPAAPAHDIVLEVLEGCAPFARAEAQQLGEANLVGPTEVRLRTADLTGVKSLRRVVAAYLVLRIPARRPTELLETSVQQEIAESIALIRRSAPKPRFTGVRLRAAGADTAPMRRLESEIAAGADLPVQEDGDLVVRVRKAKDLLVSGRSALAPALPPGPAWELLIRLTPRPLATRAWRTVNYPGAVNAAIAASALDILDVGAEDSLLDMTCGSGTFLIEQLHEAVPERIVGVDLSAEALAAASAHQRAARRRGRIDWLQGDVLTMPLEGGFTRLISNPPWGTLLGEHETNEELLRALLGRAEELAAPSARLAILTHEIGRMESVIAGGTGSWSLLQEHRFFQKGHHPRLFVFERTQG</sequence>
<dbReference type="GO" id="GO:0008168">
    <property type="term" value="F:methyltransferase activity"/>
    <property type="evidence" value="ECO:0007669"/>
    <property type="project" value="UniProtKB-KW"/>
</dbReference>
<evidence type="ECO:0000313" key="2">
    <source>
        <dbReference type="EMBL" id="MCL6423316.1"/>
    </source>
</evidence>
<dbReference type="GO" id="GO:0032259">
    <property type="term" value="P:methylation"/>
    <property type="evidence" value="ECO:0007669"/>
    <property type="project" value="UniProtKB-KW"/>
</dbReference>
<evidence type="ECO:0000313" key="3">
    <source>
        <dbReference type="Proteomes" id="UP001203761"/>
    </source>
</evidence>
<dbReference type="Gene3D" id="3.40.50.150">
    <property type="entry name" value="Vaccinia Virus protein VP39"/>
    <property type="match status" value="1"/>
</dbReference>
<evidence type="ECO:0000259" key="1">
    <source>
        <dbReference type="Pfam" id="PF01170"/>
    </source>
</evidence>
<dbReference type="PANTHER" id="PTHR14911">
    <property type="entry name" value="THUMP DOMAIN-CONTAINING"/>
    <property type="match status" value="1"/>
</dbReference>
<organism evidence="2 3">
    <name type="scientific">Brachybacterium equifaecis</name>
    <dbReference type="NCBI Taxonomy" id="2910770"/>
    <lineage>
        <taxon>Bacteria</taxon>
        <taxon>Bacillati</taxon>
        <taxon>Actinomycetota</taxon>
        <taxon>Actinomycetes</taxon>
        <taxon>Micrococcales</taxon>
        <taxon>Dermabacteraceae</taxon>
        <taxon>Brachybacterium</taxon>
    </lineage>
</organism>
<protein>
    <submittedName>
        <fullName evidence="2">Methyltransferase domain-containing protein</fullName>
    </submittedName>
</protein>
<dbReference type="RefSeq" id="WP_249737430.1">
    <property type="nucleotide sequence ID" value="NZ_JAKNCJ010000003.1"/>
</dbReference>
<dbReference type="InterPro" id="IPR002052">
    <property type="entry name" value="DNA_methylase_N6_adenine_CS"/>
</dbReference>
<keyword evidence="3" id="KW-1185">Reference proteome</keyword>
<feature type="domain" description="Ribosomal RNA large subunit methyltransferase K/L-like methyltransferase" evidence="1">
    <location>
        <begin position="177"/>
        <end position="335"/>
    </location>
</feature>
<keyword evidence="2" id="KW-0808">Transferase</keyword>
<proteinExistence type="predicted"/>
<dbReference type="Proteomes" id="UP001203761">
    <property type="component" value="Unassembled WGS sequence"/>
</dbReference>
<dbReference type="InterPro" id="IPR000241">
    <property type="entry name" value="RlmKL-like_Mtase"/>
</dbReference>
<reference evidence="2" key="1">
    <citation type="submission" date="2022-02" db="EMBL/GenBank/DDBJ databases">
        <authorList>
            <person name="Lee M."/>
            <person name="Kim S.-J."/>
            <person name="Jung M.-Y."/>
        </authorList>
    </citation>
    <scope>NUCLEOTIDE SEQUENCE</scope>
    <source>
        <strain evidence="2">JHP9</strain>
    </source>
</reference>
<name>A0ABT0R077_9MICO</name>
<dbReference type="PROSITE" id="PS00092">
    <property type="entry name" value="N6_MTASE"/>
    <property type="match status" value="1"/>
</dbReference>